<evidence type="ECO:0000313" key="4">
    <source>
        <dbReference type="Proteomes" id="UP000178432"/>
    </source>
</evidence>
<dbReference type="InterPro" id="IPR001441">
    <property type="entry name" value="UPP_synth-like"/>
</dbReference>
<feature type="binding site" evidence="2">
    <location>
        <position position="198"/>
    </location>
    <ligand>
        <name>Mg(2+)</name>
        <dbReference type="ChEBI" id="CHEBI:18420"/>
    </ligand>
</feature>
<dbReference type="NCBIfam" id="TIGR00055">
    <property type="entry name" value="uppS"/>
    <property type="match status" value="1"/>
</dbReference>
<organism evidence="3 4">
    <name type="scientific">Candidatus Buchananbacteria bacterium RIFCSPHIGHO2_01_FULL_46_12</name>
    <dbReference type="NCBI Taxonomy" id="1797536"/>
    <lineage>
        <taxon>Bacteria</taxon>
        <taxon>Candidatus Buchananiibacteriota</taxon>
    </lineage>
</organism>
<dbReference type="InterPro" id="IPR036424">
    <property type="entry name" value="UPP_synth-like_sf"/>
</dbReference>
<dbReference type="GO" id="GO:0000287">
    <property type="term" value="F:magnesium ion binding"/>
    <property type="evidence" value="ECO:0007669"/>
    <property type="project" value="UniProtKB-UniRule"/>
</dbReference>
<dbReference type="Gene3D" id="3.40.1180.10">
    <property type="entry name" value="Decaprenyl diphosphate synthase-like"/>
    <property type="match status" value="1"/>
</dbReference>
<feature type="binding site" evidence="2">
    <location>
        <position position="32"/>
    </location>
    <ligand>
        <name>substrate</name>
    </ligand>
</feature>
<comment type="similarity">
    <text evidence="2">Belongs to the UPP synthase family.</text>
</comment>
<keyword evidence="1 2" id="KW-0808">Transferase</keyword>
<dbReference type="InterPro" id="IPR018520">
    <property type="entry name" value="UPP_synth-like_CS"/>
</dbReference>
<dbReference type="CDD" id="cd00475">
    <property type="entry name" value="Cis_IPPS"/>
    <property type="match status" value="1"/>
</dbReference>
<dbReference type="EC" id="2.5.1.-" evidence="2"/>
<dbReference type="GO" id="GO:0016094">
    <property type="term" value="P:polyprenol biosynthetic process"/>
    <property type="evidence" value="ECO:0007669"/>
    <property type="project" value="TreeGrafter"/>
</dbReference>
<feature type="binding site" evidence="2">
    <location>
        <position position="179"/>
    </location>
    <ligand>
        <name>substrate</name>
    </ligand>
</feature>
<dbReference type="AlphaFoldDB" id="A0A1G1YAA1"/>
<evidence type="ECO:0000313" key="3">
    <source>
        <dbReference type="EMBL" id="OGY48477.1"/>
    </source>
</evidence>
<feature type="binding site" evidence="2">
    <location>
        <position position="66"/>
    </location>
    <ligand>
        <name>substrate</name>
    </ligand>
</feature>
<dbReference type="PROSITE" id="PS01066">
    <property type="entry name" value="UPP_SYNTHASE"/>
    <property type="match status" value="1"/>
</dbReference>
<dbReference type="PANTHER" id="PTHR10291:SF0">
    <property type="entry name" value="DEHYDRODOLICHYL DIPHOSPHATE SYNTHASE 2"/>
    <property type="match status" value="1"/>
</dbReference>
<keyword evidence="2" id="KW-0479">Metal-binding</keyword>
<evidence type="ECO:0000256" key="1">
    <source>
        <dbReference type="ARBA" id="ARBA00022679"/>
    </source>
</evidence>
<feature type="active site" description="Proton acceptor" evidence="2">
    <location>
        <position position="63"/>
    </location>
</feature>
<evidence type="ECO:0000256" key="2">
    <source>
        <dbReference type="HAMAP-Rule" id="MF_01139"/>
    </source>
</evidence>
<accession>A0A1G1YAA1</accession>
<name>A0A1G1YAA1_9BACT</name>
<dbReference type="HAMAP" id="MF_01139">
    <property type="entry name" value="ISPT"/>
    <property type="match status" value="1"/>
</dbReference>
<keyword evidence="2" id="KW-0460">Magnesium</keyword>
<comment type="caution">
    <text evidence="2">Lacks conserved residue(s) required for the propagation of feature annotation.</text>
</comment>
<comment type="subunit">
    <text evidence="2">Homodimer.</text>
</comment>
<dbReference type="SUPFAM" id="SSF64005">
    <property type="entry name" value="Undecaprenyl diphosphate synthase"/>
    <property type="match status" value="1"/>
</dbReference>
<feature type="active site" evidence="2">
    <location>
        <position position="15"/>
    </location>
</feature>
<feature type="binding site" evidence="2">
    <location>
        <begin position="16"/>
        <end position="19"/>
    </location>
    <ligand>
        <name>substrate</name>
    </ligand>
</feature>
<dbReference type="FunFam" id="3.40.1180.10:FF:000001">
    <property type="entry name" value="(2E,6E)-farnesyl-diphosphate-specific ditrans,polycis-undecaprenyl-diphosphate synthase"/>
    <property type="match status" value="1"/>
</dbReference>
<feature type="binding site" evidence="2">
    <location>
        <position position="15"/>
    </location>
    <ligand>
        <name>Mg(2+)</name>
        <dbReference type="ChEBI" id="CHEBI:18420"/>
    </ligand>
</feature>
<comment type="function">
    <text evidence="2">Catalyzes the condensation of isopentenyl diphosphate (IPP) with allylic pyrophosphates generating different type of terpenoids.</text>
</comment>
<comment type="caution">
    <text evidence="3">The sequence shown here is derived from an EMBL/GenBank/DDBJ whole genome shotgun (WGS) entry which is preliminary data.</text>
</comment>
<dbReference type="Pfam" id="PF01255">
    <property type="entry name" value="Prenyltransf"/>
    <property type="match status" value="1"/>
</dbReference>
<proteinExistence type="inferred from homology"/>
<comment type="cofactor">
    <cofactor evidence="2">
        <name>Mg(2+)</name>
        <dbReference type="ChEBI" id="CHEBI:18420"/>
    </cofactor>
    <text evidence="2">Binds 2 magnesium ions per subunit.</text>
</comment>
<protein>
    <recommendedName>
        <fullName evidence="2">Isoprenyl transferase</fullName>
        <ecNumber evidence="2">2.5.1.-</ecNumber>
    </recommendedName>
</protein>
<dbReference type="EMBL" id="MHIF01000011">
    <property type="protein sequence ID" value="OGY48477.1"/>
    <property type="molecule type" value="Genomic_DNA"/>
</dbReference>
<feature type="binding site" evidence="2">
    <location>
        <position position="64"/>
    </location>
    <ligand>
        <name>substrate</name>
    </ligand>
</feature>
<feature type="binding site" evidence="2">
    <location>
        <begin position="60"/>
        <end position="62"/>
    </location>
    <ligand>
        <name>substrate</name>
    </ligand>
</feature>
<dbReference type="GO" id="GO:0045547">
    <property type="term" value="F:ditrans,polycis-polyprenyl diphosphate synthase [(2E,6E)-farnesyl diphosphate specific] activity"/>
    <property type="evidence" value="ECO:0007669"/>
    <property type="project" value="TreeGrafter"/>
</dbReference>
<dbReference type="Proteomes" id="UP000178432">
    <property type="component" value="Unassembled WGS sequence"/>
</dbReference>
<gene>
    <name evidence="3" type="ORF">A2663_03045</name>
</gene>
<reference evidence="3 4" key="1">
    <citation type="journal article" date="2016" name="Nat. Commun.">
        <title>Thousands of microbial genomes shed light on interconnected biogeochemical processes in an aquifer system.</title>
        <authorList>
            <person name="Anantharaman K."/>
            <person name="Brown C.T."/>
            <person name="Hug L.A."/>
            <person name="Sharon I."/>
            <person name="Castelle C.J."/>
            <person name="Probst A.J."/>
            <person name="Thomas B.C."/>
            <person name="Singh A."/>
            <person name="Wilkins M.J."/>
            <person name="Karaoz U."/>
            <person name="Brodie E.L."/>
            <person name="Williams K.H."/>
            <person name="Hubbard S.S."/>
            <person name="Banfield J.F."/>
        </authorList>
    </citation>
    <scope>NUCLEOTIDE SEQUENCE [LARGE SCALE GENOMIC DNA]</scope>
</reference>
<dbReference type="PANTHER" id="PTHR10291">
    <property type="entry name" value="DEHYDRODOLICHYL DIPHOSPHATE SYNTHASE FAMILY MEMBER"/>
    <property type="match status" value="1"/>
</dbReference>
<feature type="binding site" evidence="2">
    <location>
        <position position="20"/>
    </location>
    <ligand>
        <name>substrate</name>
    </ligand>
</feature>
<sequence>MKQNSQIRHIGIIMDGNRRWAKNQGLPALIGHKKGYEKMKAAGKWCADRGIGILTVYAFSSENWNRSKEEVNYLMNLFRRALKNEIAEIHKNGIKMKVIGQKEKLPEDIQDLIKRAEEKTKANKKLLFNIAISYGGRPEIVSAIKKMIAEKIPASKITEDLVAKYLWTKGQPDPDIIIRTSGEQRLSNFLTWQSAYTELFFIKKHWPDFEEKDLDEIIKEYSERQRRFGK</sequence>
<feature type="binding site" evidence="2">
    <location>
        <begin position="185"/>
        <end position="187"/>
    </location>
    <ligand>
        <name>substrate</name>
    </ligand>
</feature>